<dbReference type="OrthoDB" id="197419at2759"/>
<evidence type="ECO:0000256" key="2">
    <source>
        <dbReference type="SAM" id="Phobius"/>
    </source>
</evidence>
<evidence type="ECO:0000313" key="4">
    <source>
        <dbReference type="EMBL" id="KAG9477028.1"/>
    </source>
</evidence>
<accession>A0A8J6EXK5</accession>
<dbReference type="InterPro" id="IPR030395">
    <property type="entry name" value="GP_PDE_dom"/>
</dbReference>
<dbReference type="GO" id="GO:0070291">
    <property type="term" value="P:N-acylethanolamine metabolic process"/>
    <property type="evidence" value="ECO:0007669"/>
    <property type="project" value="TreeGrafter"/>
</dbReference>
<dbReference type="Pfam" id="PF03009">
    <property type="entry name" value="GDPD"/>
    <property type="match status" value="1"/>
</dbReference>
<dbReference type="GO" id="GO:0008889">
    <property type="term" value="F:glycerophosphodiester phosphodiesterase activity"/>
    <property type="evidence" value="ECO:0007669"/>
    <property type="project" value="TreeGrafter"/>
</dbReference>
<dbReference type="AlphaFoldDB" id="A0A8J6EXK5"/>
<comment type="caution">
    <text evidence="4">The sequence shown here is derived from an EMBL/GenBank/DDBJ whole genome shotgun (WGS) entry which is preliminary data.</text>
</comment>
<dbReference type="PROSITE" id="PS51704">
    <property type="entry name" value="GP_PDE"/>
    <property type="match status" value="1"/>
</dbReference>
<dbReference type="GO" id="GO:0006580">
    <property type="term" value="P:ethanolamine metabolic process"/>
    <property type="evidence" value="ECO:0007669"/>
    <property type="project" value="TreeGrafter"/>
</dbReference>
<dbReference type="GO" id="GO:0005886">
    <property type="term" value="C:plasma membrane"/>
    <property type="evidence" value="ECO:0007669"/>
    <property type="project" value="TreeGrafter"/>
</dbReference>
<dbReference type="PANTHER" id="PTHR46320:SF1">
    <property type="entry name" value="GLYCEROPHOSPHODIESTER PHOSPHODIESTERASE 1"/>
    <property type="match status" value="1"/>
</dbReference>
<name>A0A8J6EXK5_ELECQ</name>
<keyword evidence="2" id="KW-0472">Membrane</keyword>
<keyword evidence="2" id="KW-0812">Transmembrane</keyword>
<dbReference type="CDD" id="cd08573">
    <property type="entry name" value="GDPD_GDE1"/>
    <property type="match status" value="1"/>
</dbReference>
<sequence length="328" mass="37406">MLWGEGFLLCFSTVFVLLLLATRYPQLSVLLTGGLYLLLLLCRFPPVPESRAQQVLKPRGKPYNIAHRGGAHDAPENTLAAIRLAAKNGAVAVELDLEFTKDGVPILMHDDTVERTTDGSGKLSDLTFTEIRKLNPAANHRLRHLYNDEKVPTWDEAVKECFHHNLIIYFDVKGHAAQAAEALRKLYNEFPHLYNSSIVCSFQPSVIYKMRQADINVVTALTHRPWSLSHLGDGTPRFDSIWKHYYHMSMDVLLDWALHNILWNLCGVSAFLMQKNYISQDYVEKWNKRGIEVVAWTVNTATEKRHSEQILHSNVITDSLVEDCDPHY</sequence>
<comment type="similarity">
    <text evidence="1">Belongs to the glycerophosphoryl diester phosphodiesterase family.</text>
</comment>
<keyword evidence="2" id="KW-1133">Transmembrane helix</keyword>
<evidence type="ECO:0000259" key="3">
    <source>
        <dbReference type="PROSITE" id="PS51704"/>
    </source>
</evidence>
<evidence type="ECO:0000256" key="1">
    <source>
        <dbReference type="ARBA" id="ARBA00007277"/>
    </source>
</evidence>
<protein>
    <recommendedName>
        <fullName evidence="3">GP-PDE domain-containing protein</fullName>
    </recommendedName>
</protein>
<dbReference type="InterPro" id="IPR017946">
    <property type="entry name" value="PLC-like_Pdiesterase_TIM-brl"/>
</dbReference>
<dbReference type="Gene3D" id="3.20.20.190">
    <property type="entry name" value="Phosphatidylinositol (PI) phosphodiesterase"/>
    <property type="match status" value="1"/>
</dbReference>
<dbReference type="PANTHER" id="PTHR46320">
    <property type="entry name" value="GLYCEROPHOSPHODIESTER PHOSPHODIESTERASE 1"/>
    <property type="match status" value="1"/>
</dbReference>
<reference evidence="4" key="1">
    <citation type="thesis" date="2020" institute="ProQuest LLC" country="789 East Eisenhower Parkway, Ann Arbor, MI, USA">
        <title>Comparative Genomics and Chromosome Evolution.</title>
        <authorList>
            <person name="Mudd A.B."/>
        </authorList>
    </citation>
    <scope>NUCLEOTIDE SEQUENCE</scope>
    <source>
        <strain evidence="4">HN-11 Male</strain>
        <tissue evidence="4">Kidney and liver</tissue>
    </source>
</reference>
<evidence type="ECO:0000313" key="5">
    <source>
        <dbReference type="Proteomes" id="UP000770717"/>
    </source>
</evidence>
<dbReference type="Proteomes" id="UP000770717">
    <property type="component" value="Unassembled WGS sequence"/>
</dbReference>
<organism evidence="4 5">
    <name type="scientific">Eleutherodactylus coqui</name>
    <name type="common">Puerto Rican coqui</name>
    <dbReference type="NCBI Taxonomy" id="57060"/>
    <lineage>
        <taxon>Eukaryota</taxon>
        <taxon>Metazoa</taxon>
        <taxon>Chordata</taxon>
        <taxon>Craniata</taxon>
        <taxon>Vertebrata</taxon>
        <taxon>Euteleostomi</taxon>
        <taxon>Amphibia</taxon>
        <taxon>Batrachia</taxon>
        <taxon>Anura</taxon>
        <taxon>Neobatrachia</taxon>
        <taxon>Hyloidea</taxon>
        <taxon>Eleutherodactylidae</taxon>
        <taxon>Eleutherodactylinae</taxon>
        <taxon>Eleutherodactylus</taxon>
        <taxon>Eleutherodactylus</taxon>
    </lineage>
</organism>
<keyword evidence="5" id="KW-1185">Reference proteome</keyword>
<feature type="domain" description="GP-PDE" evidence="3">
    <location>
        <begin position="62"/>
        <end position="328"/>
    </location>
</feature>
<proteinExistence type="inferred from homology"/>
<dbReference type="GO" id="GO:0006644">
    <property type="term" value="P:phospholipid metabolic process"/>
    <property type="evidence" value="ECO:0007669"/>
    <property type="project" value="TreeGrafter"/>
</dbReference>
<dbReference type="EMBL" id="WNTK01000010">
    <property type="protein sequence ID" value="KAG9477028.1"/>
    <property type="molecule type" value="Genomic_DNA"/>
</dbReference>
<feature type="transmembrane region" description="Helical" evidence="2">
    <location>
        <begin position="6"/>
        <end position="22"/>
    </location>
</feature>
<gene>
    <name evidence="4" type="ORF">GDO78_002426</name>
</gene>
<dbReference type="SUPFAM" id="SSF51695">
    <property type="entry name" value="PLC-like phosphodiesterases"/>
    <property type="match status" value="1"/>
</dbReference>